<accession>A0A9P4S9Q5</accession>
<dbReference type="Proteomes" id="UP000799429">
    <property type="component" value="Unassembled WGS sequence"/>
</dbReference>
<comment type="caution">
    <text evidence="2">The sequence shown here is derived from an EMBL/GenBank/DDBJ whole genome shotgun (WGS) entry which is preliminary data.</text>
</comment>
<dbReference type="OrthoDB" id="5418203at2759"/>
<proteinExistence type="predicted"/>
<evidence type="ECO:0000313" key="2">
    <source>
        <dbReference type="EMBL" id="KAF2838688.1"/>
    </source>
</evidence>
<keyword evidence="3" id="KW-1185">Reference proteome</keyword>
<name>A0A9P4S9Q5_9PEZI</name>
<reference evidence="2" key="1">
    <citation type="journal article" date="2020" name="Stud. Mycol.">
        <title>101 Dothideomycetes genomes: a test case for predicting lifestyles and emergence of pathogens.</title>
        <authorList>
            <person name="Haridas S."/>
            <person name="Albert R."/>
            <person name="Binder M."/>
            <person name="Bloem J."/>
            <person name="Labutti K."/>
            <person name="Salamov A."/>
            <person name="Andreopoulos B."/>
            <person name="Baker S."/>
            <person name="Barry K."/>
            <person name="Bills G."/>
            <person name="Bluhm B."/>
            <person name="Cannon C."/>
            <person name="Castanera R."/>
            <person name="Culley D."/>
            <person name="Daum C."/>
            <person name="Ezra D."/>
            <person name="Gonzalez J."/>
            <person name="Henrissat B."/>
            <person name="Kuo A."/>
            <person name="Liang C."/>
            <person name="Lipzen A."/>
            <person name="Lutzoni F."/>
            <person name="Magnuson J."/>
            <person name="Mondo S."/>
            <person name="Nolan M."/>
            <person name="Ohm R."/>
            <person name="Pangilinan J."/>
            <person name="Park H.-J."/>
            <person name="Ramirez L."/>
            <person name="Alfaro M."/>
            <person name="Sun H."/>
            <person name="Tritt A."/>
            <person name="Yoshinaga Y."/>
            <person name="Zwiers L.-H."/>
            <person name="Turgeon B."/>
            <person name="Goodwin S."/>
            <person name="Spatafora J."/>
            <person name="Crous P."/>
            <person name="Grigoriev I."/>
        </authorList>
    </citation>
    <scope>NUCLEOTIDE SEQUENCE</scope>
    <source>
        <strain evidence="2">CBS 101060</strain>
    </source>
</reference>
<feature type="compositionally biased region" description="Basic and acidic residues" evidence="1">
    <location>
        <begin position="138"/>
        <end position="182"/>
    </location>
</feature>
<sequence>MAPPQTLDTSLQKLNLSTTTPRKSAKKPKAPAVADSWEDEASSSSDTETETAPTTTSLQSLRTESPCAPPPTPASPTGHSTLFSYDNSDFTSPTRYGRSDENRGHGGETGRDLERRPEKTTAVAGRMIAAGLGLRAPKKTEEQRAYDKAMREKEAKRRQEEREAQVRAKEEVERKKRAVWED</sequence>
<organism evidence="2 3">
    <name type="scientific">Patellaria atrata CBS 101060</name>
    <dbReference type="NCBI Taxonomy" id="1346257"/>
    <lineage>
        <taxon>Eukaryota</taxon>
        <taxon>Fungi</taxon>
        <taxon>Dikarya</taxon>
        <taxon>Ascomycota</taxon>
        <taxon>Pezizomycotina</taxon>
        <taxon>Dothideomycetes</taxon>
        <taxon>Dothideomycetes incertae sedis</taxon>
        <taxon>Patellariales</taxon>
        <taxon>Patellariaceae</taxon>
        <taxon>Patellaria</taxon>
    </lineage>
</organism>
<evidence type="ECO:0000313" key="3">
    <source>
        <dbReference type="Proteomes" id="UP000799429"/>
    </source>
</evidence>
<feature type="compositionally biased region" description="Polar residues" evidence="1">
    <location>
        <begin position="1"/>
        <end position="16"/>
    </location>
</feature>
<feature type="compositionally biased region" description="Basic and acidic residues" evidence="1">
    <location>
        <begin position="97"/>
        <end position="119"/>
    </location>
</feature>
<dbReference type="AlphaFoldDB" id="A0A9P4S9Q5"/>
<dbReference type="EMBL" id="MU006096">
    <property type="protein sequence ID" value="KAF2838688.1"/>
    <property type="molecule type" value="Genomic_DNA"/>
</dbReference>
<evidence type="ECO:0000256" key="1">
    <source>
        <dbReference type="SAM" id="MobiDB-lite"/>
    </source>
</evidence>
<feature type="compositionally biased region" description="Low complexity" evidence="1">
    <location>
        <begin position="42"/>
        <end position="57"/>
    </location>
</feature>
<gene>
    <name evidence="2" type="ORF">M501DRAFT_1004498</name>
</gene>
<feature type="compositionally biased region" description="Polar residues" evidence="1">
    <location>
        <begin position="78"/>
        <end position="94"/>
    </location>
</feature>
<feature type="region of interest" description="Disordered" evidence="1">
    <location>
        <begin position="1"/>
        <end position="182"/>
    </location>
</feature>
<protein>
    <submittedName>
        <fullName evidence="2">Uncharacterized protein</fullName>
    </submittedName>
</protein>